<dbReference type="Proteomes" id="UP000027222">
    <property type="component" value="Unassembled WGS sequence"/>
</dbReference>
<protein>
    <recommendedName>
        <fullName evidence="3">F-box domain-containing protein</fullName>
    </recommendedName>
</protein>
<evidence type="ECO:0000313" key="1">
    <source>
        <dbReference type="EMBL" id="KDR84529.1"/>
    </source>
</evidence>
<accession>A0A067TX51</accession>
<evidence type="ECO:0008006" key="3">
    <source>
        <dbReference type="Google" id="ProtNLM"/>
    </source>
</evidence>
<sequence length="471" mass="53457">MGSTTKGTLTSITSQALQFPQEIIDLFIDYLYQELETKEAGEALVACSLVSRSFSAPARRRLWSTLVISEAGVSSLRVRSHRFGTNESELESALYLRLLSLRLLLERQSDFRLFIRRVRIEVGRVIHGDPEFTGLRSVVDGLRSRATNMDTLWITRMPNAKPMPWPVNKPSIIQPIITPSIIQPIITLLSSVKFRCLRIEGVRDFPSDILTRCPSIRSLQLVSTTFKQKNSPPSRTSSYPSSQTLQLDELLVQYCLEGAYHEISQSNISLTRLKTFQASILSWQEGPIVQKLIKKAKFSLVSLELTILERAHTSWVPSTFAGGPIDLGWFPNLLNLRLHVEREDVRYLPSLGNTFRLLNPITYPTRLESIEITISHWHKPVLSEVFHLYQIDDAAWALFNPSILRNKHPHLRRLFIKLDLGLGSPSHIFNSEKRDVEQSLHKLLQSVVFPSTSTYVANSPLSPLDLDVVVL</sequence>
<gene>
    <name evidence="1" type="ORF">GALMADRAFT_206105</name>
</gene>
<dbReference type="HOGENOM" id="CLU_614004_0_0_1"/>
<dbReference type="EMBL" id="KL142368">
    <property type="protein sequence ID" value="KDR84529.1"/>
    <property type="molecule type" value="Genomic_DNA"/>
</dbReference>
<name>A0A067TX51_GALM3</name>
<reference evidence="2" key="1">
    <citation type="journal article" date="2014" name="Proc. Natl. Acad. Sci. U.S.A.">
        <title>Extensive sampling of basidiomycete genomes demonstrates inadequacy of the white-rot/brown-rot paradigm for wood decay fungi.</title>
        <authorList>
            <person name="Riley R."/>
            <person name="Salamov A.A."/>
            <person name="Brown D.W."/>
            <person name="Nagy L.G."/>
            <person name="Floudas D."/>
            <person name="Held B.W."/>
            <person name="Levasseur A."/>
            <person name="Lombard V."/>
            <person name="Morin E."/>
            <person name="Otillar R."/>
            <person name="Lindquist E.A."/>
            <person name="Sun H."/>
            <person name="LaButti K.M."/>
            <person name="Schmutz J."/>
            <person name="Jabbour D."/>
            <person name="Luo H."/>
            <person name="Baker S.E."/>
            <person name="Pisabarro A.G."/>
            <person name="Walton J.D."/>
            <person name="Blanchette R.A."/>
            <person name="Henrissat B."/>
            <person name="Martin F."/>
            <person name="Cullen D."/>
            <person name="Hibbett D.S."/>
            <person name="Grigoriev I.V."/>
        </authorList>
    </citation>
    <scope>NUCLEOTIDE SEQUENCE [LARGE SCALE GENOMIC DNA]</scope>
    <source>
        <strain evidence="2">CBS 339.88</strain>
    </source>
</reference>
<evidence type="ECO:0000313" key="2">
    <source>
        <dbReference type="Proteomes" id="UP000027222"/>
    </source>
</evidence>
<dbReference type="AlphaFoldDB" id="A0A067TX51"/>
<proteinExistence type="predicted"/>
<keyword evidence="2" id="KW-1185">Reference proteome</keyword>
<dbReference type="OrthoDB" id="2788229at2759"/>
<organism evidence="1 2">
    <name type="scientific">Galerina marginata (strain CBS 339.88)</name>
    <dbReference type="NCBI Taxonomy" id="685588"/>
    <lineage>
        <taxon>Eukaryota</taxon>
        <taxon>Fungi</taxon>
        <taxon>Dikarya</taxon>
        <taxon>Basidiomycota</taxon>
        <taxon>Agaricomycotina</taxon>
        <taxon>Agaricomycetes</taxon>
        <taxon>Agaricomycetidae</taxon>
        <taxon>Agaricales</taxon>
        <taxon>Agaricineae</taxon>
        <taxon>Strophariaceae</taxon>
        <taxon>Galerina</taxon>
    </lineage>
</organism>